<evidence type="ECO:0000313" key="2">
    <source>
        <dbReference type="WBParaSite" id="Hba_10184"/>
    </source>
</evidence>
<sequence length="86" mass="10140">MFNQRSSLTNSYFGWQLLNSYPSDEFGKRKEKEMKDAFWFLNGTDPTLQIPLRPIKDSTRGQGQAFRTSEQLHLRQFIYALLLSFT</sequence>
<dbReference type="WBParaSite" id="Hba_10184">
    <property type="protein sequence ID" value="Hba_10184"/>
    <property type="gene ID" value="Hba_10184"/>
</dbReference>
<name>A0A1I7WYC5_HETBA</name>
<dbReference type="AlphaFoldDB" id="A0A1I7WYC5"/>
<dbReference type="Proteomes" id="UP000095283">
    <property type="component" value="Unplaced"/>
</dbReference>
<protein>
    <submittedName>
        <fullName evidence="2">Uncharacterized protein</fullName>
    </submittedName>
</protein>
<reference evidence="2" key="1">
    <citation type="submission" date="2016-11" db="UniProtKB">
        <authorList>
            <consortium name="WormBaseParasite"/>
        </authorList>
    </citation>
    <scope>IDENTIFICATION</scope>
</reference>
<accession>A0A1I7WYC5</accession>
<evidence type="ECO:0000313" key="1">
    <source>
        <dbReference type="Proteomes" id="UP000095283"/>
    </source>
</evidence>
<keyword evidence="1" id="KW-1185">Reference proteome</keyword>
<proteinExistence type="predicted"/>
<organism evidence="1 2">
    <name type="scientific">Heterorhabditis bacteriophora</name>
    <name type="common">Entomopathogenic nematode worm</name>
    <dbReference type="NCBI Taxonomy" id="37862"/>
    <lineage>
        <taxon>Eukaryota</taxon>
        <taxon>Metazoa</taxon>
        <taxon>Ecdysozoa</taxon>
        <taxon>Nematoda</taxon>
        <taxon>Chromadorea</taxon>
        <taxon>Rhabditida</taxon>
        <taxon>Rhabditina</taxon>
        <taxon>Rhabditomorpha</taxon>
        <taxon>Strongyloidea</taxon>
        <taxon>Heterorhabditidae</taxon>
        <taxon>Heterorhabditis</taxon>
    </lineage>
</organism>